<evidence type="ECO:0008006" key="3">
    <source>
        <dbReference type="Google" id="ProtNLM"/>
    </source>
</evidence>
<dbReference type="Proteomes" id="UP000322667">
    <property type="component" value="Chromosome D07"/>
</dbReference>
<dbReference type="EMBL" id="CM017629">
    <property type="protein sequence ID" value="TYH63726.1"/>
    <property type="molecule type" value="Genomic_DNA"/>
</dbReference>
<proteinExistence type="predicted"/>
<gene>
    <name evidence="1" type="ORF">ES332_D07G213400v1</name>
</gene>
<name>A0A5D2KAU7_GOSTO</name>
<evidence type="ECO:0000313" key="1">
    <source>
        <dbReference type="EMBL" id="TYH63726.1"/>
    </source>
</evidence>
<dbReference type="AlphaFoldDB" id="A0A5D2KAU7"/>
<accession>A0A5D2KAU7</accession>
<keyword evidence="2" id="KW-1185">Reference proteome</keyword>
<evidence type="ECO:0000313" key="2">
    <source>
        <dbReference type="Proteomes" id="UP000322667"/>
    </source>
</evidence>
<organism evidence="1 2">
    <name type="scientific">Gossypium tomentosum</name>
    <name type="common">Hawaiian cotton</name>
    <name type="synonym">Gossypium sandvicense</name>
    <dbReference type="NCBI Taxonomy" id="34277"/>
    <lineage>
        <taxon>Eukaryota</taxon>
        <taxon>Viridiplantae</taxon>
        <taxon>Streptophyta</taxon>
        <taxon>Embryophyta</taxon>
        <taxon>Tracheophyta</taxon>
        <taxon>Spermatophyta</taxon>
        <taxon>Magnoliopsida</taxon>
        <taxon>eudicotyledons</taxon>
        <taxon>Gunneridae</taxon>
        <taxon>Pentapetalae</taxon>
        <taxon>rosids</taxon>
        <taxon>malvids</taxon>
        <taxon>Malvales</taxon>
        <taxon>Malvaceae</taxon>
        <taxon>Malvoideae</taxon>
        <taxon>Gossypium</taxon>
    </lineage>
</organism>
<sequence length="237" mass="28085">MIPHVWKVVDAINQNYEWDWRRLDMYLSPLALLYISNVCPPNPFAGADSIAWKGAKDGVLTVSEAYARRMESTWDDKDPVWQQIWTLKCPQCVRSFLWLICHAPQESILHTLRDCKAIISVWKRLIPPDNQGVFFAHDFFNWFLANINKNSKFNNETFNWNTIFSIVCWFAWKQRNDSVFNDVTQESWDIYESSLSWARHADVGGPIRRHQMTMTEQRVFRWQPPTRDWRKLNVDGA</sequence>
<reference evidence="1 2" key="1">
    <citation type="submission" date="2019-07" db="EMBL/GenBank/DDBJ databases">
        <title>WGS assembly of Gossypium tomentosum.</title>
        <authorList>
            <person name="Chen Z.J."/>
            <person name="Sreedasyam A."/>
            <person name="Ando A."/>
            <person name="Song Q."/>
            <person name="De L."/>
            <person name="Hulse-Kemp A."/>
            <person name="Ding M."/>
            <person name="Ye W."/>
            <person name="Kirkbride R."/>
            <person name="Jenkins J."/>
            <person name="Plott C."/>
            <person name="Lovell J."/>
            <person name="Lin Y.-M."/>
            <person name="Vaughn R."/>
            <person name="Liu B."/>
            <person name="Li W."/>
            <person name="Simpson S."/>
            <person name="Scheffler B."/>
            <person name="Saski C."/>
            <person name="Grover C."/>
            <person name="Hu G."/>
            <person name="Conover J."/>
            <person name="Carlson J."/>
            <person name="Shu S."/>
            <person name="Boston L."/>
            <person name="Williams M."/>
            <person name="Peterson D."/>
            <person name="Mcgee K."/>
            <person name="Jones D."/>
            <person name="Wendel J."/>
            <person name="Stelly D."/>
            <person name="Grimwood J."/>
            <person name="Schmutz J."/>
        </authorList>
    </citation>
    <scope>NUCLEOTIDE SEQUENCE [LARGE SCALE GENOMIC DNA]</scope>
    <source>
        <strain evidence="1">7179.01</strain>
    </source>
</reference>
<protein>
    <recommendedName>
        <fullName evidence="3">Reverse transcriptase zinc-binding domain-containing protein</fullName>
    </recommendedName>
</protein>